<evidence type="ECO:0000259" key="2">
    <source>
        <dbReference type="SMART" id="SM00858"/>
    </source>
</evidence>
<gene>
    <name evidence="3" type="primary">cpaB</name>
    <name evidence="3" type="ORF">AB2B41_21675</name>
</gene>
<proteinExistence type="predicted"/>
<dbReference type="Proteomes" id="UP001556098">
    <property type="component" value="Unassembled WGS sequence"/>
</dbReference>
<feature type="transmembrane region" description="Helical" evidence="1">
    <location>
        <begin position="6"/>
        <end position="23"/>
    </location>
</feature>
<keyword evidence="1" id="KW-0812">Transmembrane</keyword>
<dbReference type="Pfam" id="PF16976">
    <property type="entry name" value="RcpC"/>
    <property type="match status" value="1"/>
</dbReference>
<keyword evidence="1" id="KW-1133">Transmembrane helix</keyword>
<sequence length="267" mass="28900">MRVGAIFMTILGIGVAGGSVYLAREYIERGQNRVASPSVQSELVDVIVARQDIAFGQALEAHMLNTIAWPRDAVPNGVFSDAQLLLPERGGEPRRAKRAISQGELILTNKISDFGEKVTIVQTLTKGQRAMAIKVSAETAVGGFVTPGDHVDVVLTQGRDDNLRAVTILQHIKVVGVDQQADEQSDAPEIARTVTVAVTAEQGQRLALAQKAGTLSLTLRNLDAQVSEKLSLIKLSDILQDAPLEEKVAKRQIVVRRGNERQVEEIN</sequence>
<dbReference type="InterPro" id="IPR017592">
    <property type="entry name" value="Pilus_assmbl_Flp-typ_CpaB"/>
</dbReference>
<dbReference type="EMBL" id="JBFNXX010000037">
    <property type="protein sequence ID" value="MEW9922216.1"/>
    <property type="molecule type" value="Genomic_DNA"/>
</dbReference>
<name>A0ABV3RU62_9RHOB</name>
<reference evidence="3 4" key="1">
    <citation type="submission" date="2024-07" db="EMBL/GenBank/DDBJ databases">
        <title>Marimonas sp.nov., isolated from tidal-flat sediment.</title>
        <authorList>
            <person name="Jayan J.N."/>
            <person name="Lee S.S."/>
        </authorList>
    </citation>
    <scope>NUCLEOTIDE SEQUENCE [LARGE SCALE GENOMIC DNA]</scope>
    <source>
        <strain evidence="3 4">MJW-29</strain>
    </source>
</reference>
<dbReference type="Pfam" id="PF08666">
    <property type="entry name" value="SAF"/>
    <property type="match status" value="1"/>
</dbReference>
<keyword evidence="4" id="KW-1185">Reference proteome</keyword>
<comment type="caution">
    <text evidence="3">The sequence shown here is derived from an EMBL/GenBank/DDBJ whole genome shotgun (WGS) entry which is preliminary data.</text>
</comment>
<keyword evidence="1" id="KW-0472">Membrane</keyword>
<accession>A0ABV3RU62</accession>
<evidence type="ECO:0000256" key="1">
    <source>
        <dbReference type="SAM" id="Phobius"/>
    </source>
</evidence>
<dbReference type="SMART" id="SM00858">
    <property type="entry name" value="SAF"/>
    <property type="match status" value="1"/>
</dbReference>
<dbReference type="CDD" id="cd11614">
    <property type="entry name" value="SAF_CpaB_FlgA_like"/>
    <property type="match status" value="1"/>
</dbReference>
<dbReference type="InterPro" id="IPR031571">
    <property type="entry name" value="RcpC_dom"/>
</dbReference>
<dbReference type="InterPro" id="IPR013974">
    <property type="entry name" value="SAF"/>
</dbReference>
<protein>
    <submittedName>
        <fullName evidence="3">Flp pilus assembly protein CpaB</fullName>
    </submittedName>
</protein>
<dbReference type="RefSeq" id="WP_367879914.1">
    <property type="nucleotide sequence ID" value="NZ_JBFNXX010000037.1"/>
</dbReference>
<feature type="domain" description="SAF" evidence="2">
    <location>
        <begin position="44"/>
        <end position="112"/>
    </location>
</feature>
<organism evidence="3 4">
    <name type="scientific">Sulfitobacter sediminis</name>
    <dbReference type="NCBI Taxonomy" id="3234186"/>
    <lineage>
        <taxon>Bacteria</taxon>
        <taxon>Pseudomonadati</taxon>
        <taxon>Pseudomonadota</taxon>
        <taxon>Alphaproteobacteria</taxon>
        <taxon>Rhodobacterales</taxon>
        <taxon>Roseobacteraceae</taxon>
        <taxon>Sulfitobacter</taxon>
    </lineage>
</organism>
<evidence type="ECO:0000313" key="4">
    <source>
        <dbReference type="Proteomes" id="UP001556098"/>
    </source>
</evidence>
<dbReference type="NCBIfam" id="TIGR03177">
    <property type="entry name" value="pilus_cpaB"/>
    <property type="match status" value="1"/>
</dbReference>
<evidence type="ECO:0000313" key="3">
    <source>
        <dbReference type="EMBL" id="MEW9922216.1"/>
    </source>
</evidence>